<dbReference type="PROSITE" id="PS51155">
    <property type="entry name" value="CHIT_BIND_RR_2"/>
    <property type="match status" value="1"/>
</dbReference>
<feature type="non-terminal residue" evidence="4">
    <location>
        <position position="414"/>
    </location>
</feature>
<sequence>MWIRVWVWVWVMVVMGNAAPQVGLPAQHTPTTHTEHTTTTRLGTRQRFLVRPSSRESIEDSGFPPPLPQGAKSGQVLLQPASTESLETNLQQGHGGGGGIEVDSLESSAYSLAVALGNSVPSAARTPEGGHISRSSQFLVFGDDDNSLDLLDSIEDDDDDDDDDFRFMTLGRRYHPDGVAPLAPKDLFIPPVSPLPASPAAIQKSFTNPFLYNLADSAEDDESGEDLSDVHYEYNIPHSAVAFVQGDTSSEERIQLDETLLNERYSYVDRQGSSRWGYTQKDQYQHQVVRQDGTMEGSFGWTAPNGHHVSIEYVADEGGYRVLSSHGTHIKNTKDVQQLNQEHARAHQERVSGTHTTTGSLGPEYSIHSTYGGGGVPLPTPTGPATGPVGGSGSGVPLPTFGSGASGVEGTYSG</sequence>
<keyword evidence="5" id="KW-1185">Reference proteome</keyword>
<proteinExistence type="predicted"/>
<feature type="compositionally biased region" description="Basic and acidic residues" evidence="2">
    <location>
        <begin position="342"/>
        <end position="352"/>
    </location>
</feature>
<reference evidence="4" key="1">
    <citation type="submission" date="2023-10" db="EMBL/GenBank/DDBJ databases">
        <title>Genome assemblies of two species of porcelain crab, Petrolisthes cinctipes and Petrolisthes manimaculis (Anomura: Porcellanidae).</title>
        <authorList>
            <person name="Angst P."/>
        </authorList>
    </citation>
    <scope>NUCLEOTIDE SEQUENCE</scope>
    <source>
        <strain evidence="4">PB745_01</strain>
        <tissue evidence="4">Gill</tissue>
    </source>
</reference>
<keyword evidence="1" id="KW-0193">Cuticle</keyword>
<dbReference type="AlphaFoldDB" id="A0AAE1EN94"/>
<accession>A0AAE1EN94</accession>
<feature type="chain" id="PRO_5042025991" evidence="3">
    <location>
        <begin position="19"/>
        <end position="414"/>
    </location>
</feature>
<evidence type="ECO:0000313" key="5">
    <source>
        <dbReference type="Proteomes" id="UP001286313"/>
    </source>
</evidence>
<comment type="caution">
    <text evidence="4">The sequence shown here is derived from an EMBL/GenBank/DDBJ whole genome shotgun (WGS) entry which is preliminary data.</text>
</comment>
<evidence type="ECO:0000256" key="2">
    <source>
        <dbReference type="SAM" id="MobiDB-lite"/>
    </source>
</evidence>
<keyword evidence="3" id="KW-0732">Signal</keyword>
<organism evidence="4 5">
    <name type="scientific">Petrolisthes cinctipes</name>
    <name type="common">Flat porcelain crab</name>
    <dbReference type="NCBI Taxonomy" id="88211"/>
    <lineage>
        <taxon>Eukaryota</taxon>
        <taxon>Metazoa</taxon>
        <taxon>Ecdysozoa</taxon>
        <taxon>Arthropoda</taxon>
        <taxon>Crustacea</taxon>
        <taxon>Multicrustacea</taxon>
        <taxon>Malacostraca</taxon>
        <taxon>Eumalacostraca</taxon>
        <taxon>Eucarida</taxon>
        <taxon>Decapoda</taxon>
        <taxon>Pleocyemata</taxon>
        <taxon>Anomura</taxon>
        <taxon>Galatheoidea</taxon>
        <taxon>Porcellanidae</taxon>
        <taxon>Petrolisthes</taxon>
    </lineage>
</organism>
<evidence type="ECO:0000256" key="1">
    <source>
        <dbReference type="PROSITE-ProRule" id="PRU00497"/>
    </source>
</evidence>
<dbReference type="Proteomes" id="UP001286313">
    <property type="component" value="Unassembled WGS sequence"/>
</dbReference>
<name>A0AAE1EN94_PETCI</name>
<protein>
    <submittedName>
        <fullName evidence="4">Uncharacterized protein</fullName>
    </submittedName>
</protein>
<dbReference type="Pfam" id="PF00379">
    <property type="entry name" value="Chitin_bind_4"/>
    <property type="match status" value="1"/>
</dbReference>
<gene>
    <name evidence="4" type="ORF">Pcinc_038208</name>
</gene>
<feature type="region of interest" description="Disordered" evidence="2">
    <location>
        <begin position="341"/>
        <end position="414"/>
    </location>
</feature>
<feature type="signal peptide" evidence="3">
    <location>
        <begin position="1"/>
        <end position="18"/>
    </location>
</feature>
<dbReference type="EMBL" id="JAWQEG010006241">
    <property type="protein sequence ID" value="KAK3855386.1"/>
    <property type="molecule type" value="Genomic_DNA"/>
</dbReference>
<evidence type="ECO:0000313" key="4">
    <source>
        <dbReference type="EMBL" id="KAK3855386.1"/>
    </source>
</evidence>
<evidence type="ECO:0000256" key="3">
    <source>
        <dbReference type="SAM" id="SignalP"/>
    </source>
</evidence>
<feature type="region of interest" description="Disordered" evidence="2">
    <location>
        <begin position="53"/>
        <end position="73"/>
    </location>
</feature>
<dbReference type="GO" id="GO:0042302">
    <property type="term" value="F:structural constituent of cuticle"/>
    <property type="evidence" value="ECO:0007669"/>
    <property type="project" value="UniProtKB-UniRule"/>
</dbReference>
<dbReference type="InterPro" id="IPR000618">
    <property type="entry name" value="Insect_cuticle"/>
</dbReference>